<gene>
    <name evidence="1" type="ORF">SEA_PAPAYASALAD_46</name>
</gene>
<protein>
    <submittedName>
        <fullName evidence="1">Uncharacterized protein</fullName>
    </submittedName>
</protein>
<reference evidence="1 2" key="1">
    <citation type="submission" date="2016-11" db="EMBL/GenBank/DDBJ databases">
        <authorList>
            <person name="Sivoravong A.B."/>
            <person name="Van De Walle M.R."/>
            <person name="Watson A.I."/>
            <person name="Nayek S."/>
            <person name="Bhuiyan S."/>
            <person name="Bonilla J.A."/>
            <person name="Hughes L.E."/>
            <person name="Garlena R.A."/>
            <person name="Russell D.A."/>
            <person name="Pope W.H."/>
            <person name="Jacobs-Sera D."/>
            <person name="Hendrix R.W."/>
            <person name="Hatfull G.F."/>
        </authorList>
    </citation>
    <scope>NUCLEOTIDE SEQUENCE [LARGE SCALE GENOMIC DNA]</scope>
</reference>
<keyword evidence="2" id="KW-1185">Reference proteome</keyword>
<name>A0A1J0MC62_9CAUD</name>
<accession>A0A1J0MC62</accession>
<evidence type="ECO:0000313" key="1">
    <source>
        <dbReference type="EMBL" id="APD18625.1"/>
    </source>
</evidence>
<dbReference type="Proteomes" id="UP000221186">
    <property type="component" value="Segment"/>
</dbReference>
<dbReference type="EMBL" id="KY092481">
    <property type="protein sequence ID" value="APD18625.1"/>
    <property type="molecule type" value="Genomic_DNA"/>
</dbReference>
<evidence type="ECO:0000313" key="2">
    <source>
        <dbReference type="Proteomes" id="UP000221186"/>
    </source>
</evidence>
<proteinExistence type="predicted"/>
<sequence>MSTPAPSETAPAFEGDLDAGTVRDALAFNDGEHDQALATLRDVLLDTSLSRTPDQALAAARIVLAAHARQIEALVEAHYRARHAEWGLTRSSRGLLTGYDGARKLIAAYAAGLDRDQALAEQRTP</sequence>
<organism evidence="1 2">
    <name type="scientific">Streptomyces phage PapayaSalad</name>
    <dbReference type="NCBI Taxonomy" id="1920310"/>
    <lineage>
        <taxon>Viruses</taxon>
        <taxon>Duplodnaviria</taxon>
        <taxon>Heunggongvirae</taxon>
        <taxon>Uroviricota</taxon>
        <taxon>Caudoviricetes</taxon>
        <taxon>Austintatiousvirus</taxon>
        <taxon>Austintatiousvirus papayasalad</taxon>
    </lineage>
</organism>